<dbReference type="AlphaFoldDB" id="A0A6J4Q1J4"/>
<protein>
    <submittedName>
        <fullName evidence="2">Uncharacterized protein</fullName>
    </submittedName>
</protein>
<gene>
    <name evidence="2" type="ORF">AVDCRST_MAG66-3347</name>
</gene>
<evidence type="ECO:0000256" key="1">
    <source>
        <dbReference type="SAM" id="MobiDB-lite"/>
    </source>
</evidence>
<feature type="non-terminal residue" evidence="2">
    <location>
        <position position="1"/>
    </location>
</feature>
<accession>A0A6J4Q1J4</accession>
<dbReference type="EMBL" id="CADCUS010000484">
    <property type="protein sequence ID" value="CAA9431966.1"/>
    <property type="molecule type" value="Genomic_DNA"/>
</dbReference>
<sequence>DRVREGRPRPLEEPRRHGRGHRPGGDHLRHGGRRAHRPGLGGRPAVPREERRERQGRRAQARRPREGGL</sequence>
<reference evidence="2" key="1">
    <citation type="submission" date="2020-02" db="EMBL/GenBank/DDBJ databases">
        <authorList>
            <person name="Meier V. D."/>
        </authorList>
    </citation>
    <scope>NUCLEOTIDE SEQUENCE</scope>
    <source>
        <strain evidence="2">AVDCRST_MAG66</strain>
    </source>
</reference>
<proteinExistence type="predicted"/>
<feature type="compositionally biased region" description="Basic and acidic residues" evidence="1">
    <location>
        <begin position="1"/>
        <end position="15"/>
    </location>
</feature>
<feature type="region of interest" description="Disordered" evidence="1">
    <location>
        <begin position="1"/>
        <end position="69"/>
    </location>
</feature>
<organism evidence="2">
    <name type="scientific">uncultured Pseudonocardia sp</name>
    <dbReference type="NCBI Taxonomy" id="211455"/>
    <lineage>
        <taxon>Bacteria</taxon>
        <taxon>Bacillati</taxon>
        <taxon>Actinomycetota</taxon>
        <taxon>Actinomycetes</taxon>
        <taxon>Pseudonocardiales</taxon>
        <taxon>Pseudonocardiaceae</taxon>
        <taxon>Pseudonocardia</taxon>
        <taxon>environmental samples</taxon>
    </lineage>
</organism>
<name>A0A6J4Q1J4_9PSEU</name>
<feature type="non-terminal residue" evidence="2">
    <location>
        <position position="69"/>
    </location>
</feature>
<evidence type="ECO:0000313" key="2">
    <source>
        <dbReference type="EMBL" id="CAA9431966.1"/>
    </source>
</evidence>